<name>A0ABV1I636_9FIRM</name>
<protein>
    <submittedName>
        <fullName evidence="1">Uncharacterized protein</fullName>
    </submittedName>
</protein>
<dbReference type="EMBL" id="JBBNGJ010000001">
    <property type="protein sequence ID" value="MEQ2591669.1"/>
    <property type="molecule type" value="Genomic_DNA"/>
</dbReference>
<reference evidence="1 2" key="1">
    <citation type="submission" date="2024-04" db="EMBL/GenBank/DDBJ databases">
        <title>Human intestinal bacterial collection.</title>
        <authorList>
            <person name="Pauvert C."/>
            <person name="Hitch T.C.A."/>
            <person name="Clavel T."/>
        </authorList>
    </citation>
    <scope>NUCLEOTIDE SEQUENCE [LARGE SCALE GENOMIC DNA]</scope>
    <source>
        <strain evidence="1 2">CLA-AA-H181</strain>
    </source>
</reference>
<proteinExistence type="predicted"/>
<keyword evidence="2" id="KW-1185">Reference proteome</keyword>
<dbReference type="Proteomes" id="UP001494672">
    <property type="component" value="Unassembled WGS sequence"/>
</dbReference>
<evidence type="ECO:0000313" key="2">
    <source>
        <dbReference type="Proteomes" id="UP001494672"/>
    </source>
</evidence>
<comment type="caution">
    <text evidence="1">The sequence shown here is derived from an EMBL/GenBank/DDBJ whole genome shotgun (WGS) entry which is preliminary data.</text>
</comment>
<organism evidence="1 2">
    <name type="scientific">Coprococcus aceti</name>
    <dbReference type="NCBI Taxonomy" id="2981786"/>
    <lineage>
        <taxon>Bacteria</taxon>
        <taxon>Bacillati</taxon>
        <taxon>Bacillota</taxon>
        <taxon>Clostridia</taxon>
        <taxon>Lachnospirales</taxon>
        <taxon>Lachnospiraceae</taxon>
        <taxon>Coprococcus</taxon>
    </lineage>
</organism>
<evidence type="ECO:0000313" key="1">
    <source>
        <dbReference type="EMBL" id="MEQ2591669.1"/>
    </source>
</evidence>
<accession>A0ABV1I636</accession>
<gene>
    <name evidence="1" type="ORF">AAAU18_01910</name>
</gene>
<dbReference type="RefSeq" id="WP_349092705.1">
    <property type="nucleotide sequence ID" value="NZ_JBBNGJ010000001.1"/>
</dbReference>
<sequence length="364" mass="42675">MRISDKEWKNIEFRKNKFRELESALDQAVSGRDNKVSSFLLGCLADGETGKAAAVEKLVNELVKSMDSYGIRNRLWIESDETIKDNGLSDDDFCKMKATEEKASKEKIPCMPTRFKEFIHDYLYCMILLMTSEMEWVEQIYAEPYADSFQQLYLHAKRVREFSVRPIEKRYDELWGEAYFGVRGASGLFEIFSMAYESITGKDIGDSLTQSMKDGLDTYCQEQMQMYDEFLDEAEDNAMTDEEIEEAISEYVDVEEDPDMAELNRYFDELAVRWDESEKRFRQEFPDPEGFCARYMKLRELFYTDESRDIRYPLTIFDILVEGMLDVFLGRRGMTLYTDADNCARAYISIKKQIDAIKKLREEA</sequence>